<evidence type="ECO:0000313" key="4">
    <source>
        <dbReference type="Proteomes" id="UP000593758"/>
    </source>
</evidence>
<feature type="signal peptide" evidence="2">
    <location>
        <begin position="1"/>
        <end position="23"/>
    </location>
</feature>
<dbReference type="AlphaFoldDB" id="A0A7M1SS59"/>
<evidence type="ECO:0000256" key="2">
    <source>
        <dbReference type="SAM" id="SignalP"/>
    </source>
</evidence>
<keyword evidence="4" id="KW-1185">Reference proteome</keyword>
<evidence type="ECO:0000256" key="1">
    <source>
        <dbReference type="SAM" id="MobiDB-lite"/>
    </source>
</evidence>
<protein>
    <recommendedName>
        <fullName evidence="5">DUF3558 domain-containing protein</fullName>
    </recommendedName>
</protein>
<dbReference type="PROSITE" id="PS51257">
    <property type="entry name" value="PROKAR_LIPOPROTEIN"/>
    <property type="match status" value="1"/>
</dbReference>
<organism evidence="3 4">
    <name type="scientific">Ruania alkalisoli</name>
    <dbReference type="NCBI Taxonomy" id="2779775"/>
    <lineage>
        <taxon>Bacteria</taxon>
        <taxon>Bacillati</taxon>
        <taxon>Actinomycetota</taxon>
        <taxon>Actinomycetes</taxon>
        <taxon>Micrococcales</taxon>
        <taxon>Ruaniaceae</taxon>
        <taxon>Ruania</taxon>
    </lineage>
</organism>
<evidence type="ECO:0008006" key="5">
    <source>
        <dbReference type="Google" id="ProtNLM"/>
    </source>
</evidence>
<gene>
    <name evidence="3" type="ORF">IM660_12040</name>
</gene>
<sequence length="213" mass="21601">MTVTWRRSMAAVAVAGAMTAGCASTPPMVQPVTDVPTAPSSDAPAEPTSVDDESSEGAGSQASETAGGAGEVAELVTPAADFDPCSVLSAADVSEAIGIDVPQGESHEVMGTYQCRFTDSEDSGVSVQWVPFAGGFDGALTVLENTFDITGDVEPVDIAGAGDAVRVPIAFGPAIGEVVYARVQGGYFQVMTLTETGPTDAVPVTTLTLERVP</sequence>
<keyword evidence="2" id="KW-0732">Signal</keyword>
<evidence type="ECO:0000313" key="3">
    <source>
        <dbReference type="EMBL" id="QOR69423.1"/>
    </source>
</evidence>
<reference evidence="3 4" key="1">
    <citation type="submission" date="2020-10" db="EMBL/GenBank/DDBJ databases">
        <title>Haloactinobacterium sp. RN3S43, a bacterium isolated from saline soil.</title>
        <authorList>
            <person name="Sun J.-Q."/>
        </authorList>
    </citation>
    <scope>NUCLEOTIDE SEQUENCE [LARGE SCALE GENOMIC DNA]</scope>
    <source>
        <strain evidence="3 4">RN3S43</strain>
    </source>
</reference>
<proteinExistence type="predicted"/>
<name>A0A7M1SS59_9MICO</name>
<feature type="compositionally biased region" description="Low complexity" evidence="1">
    <location>
        <begin position="56"/>
        <end position="66"/>
    </location>
</feature>
<dbReference type="RefSeq" id="WP_193495799.1">
    <property type="nucleotide sequence ID" value="NZ_CP063169.1"/>
</dbReference>
<dbReference type="EMBL" id="CP063169">
    <property type="protein sequence ID" value="QOR69423.1"/>
    <property type="molecule type" value="Genomic_DNA"/>
</dbReference>
<dbReference type="KEGG" id="halt:IM660_12040"/>
<dbReference type="Proteomes" id="UP000593758">
    <property type="component" value="Chromosome"/>
</dbReference>
<accession>A0A7M1SS59</accession>
<feature type="chain" id="PRO_5039455704" description="DUF3558 domain-containing protein" evidence="2">
    <location>
        <begin position="24"/>
        <end position="213"/>
    </location>
</feature>
<feature type="region of interest" description="Disordered" evidence="1">
    <location>
        <begin position="22"/>
        <end position="69"/>
    </location>
</feature>